<dbReference type="PANTHER" id="PTHR48228">
    <property type="entry name" value="SUCCINYL-COA--D-CITRAMALATE COA-TRANSFERASE"/>
    <property type="match status" value="1"/>
</dbReference>
<name>A0A1G6K3M4_9ACTN</name>
<proteinExistence type="inferred from homology"/>
<protein>
    <submittedName>
        <fullName evidence="3">Crotonobetainyl-CoA:carnitine CoA-transferase CaiB</fullName>
    </submittedName>
</protein>
<dbReference type="PANTHER" id="PTHR48228:SF6">
    <property type="entry name" value="L-CARNITINE COA-TRANSFERASE"/>
    <property type="match status" value="1"/>
</dbReference>
<evidence type="ECO:0000313" key="4">
    <source>
        <dbReference type="Proteomes" id="UP000182100"/>
    </source>
</evidence>
<dbReference type="Gene3D" id="3.30.1540.10">
    <property type="entry name" value="formyl-coa transferase, domain 3"/>
    <property type="match status" value="1"/>
</dbReference>
<comment type="similarity">
    <text evidence="1">Belongs to the CoA-transferase III family.</text>
</comment>
<dbReference type="InterPro" id="IPR023606">
    <property type="entry name" value="CoA-Trfase_III_dom_1_sf"/>
</dbReference>
<evidence type="ECO:0000313" key="3">
    <source>
        <dbReference type="EMBL" id="SDC25537.1"/>
    </source>
</evidence>
<evidence type="ECO:0000256" key="2">
    <source>
        <dbReference type="ARBA" id="ARBA00022679"/>
    </source>
</evidence>
<dbReference type="STRING" id="67344.SAMN05216505_101938"/>
<organism evidence="3 4">
    <name type="scientific">Streptomyces prasinopilosus</name>
    <dbReference type="NCBI Taxonomy" id="67344"/>
    <lineage>
        <taxon>Bacteria</taxon>
        <taxon>Bacillati</taxon>
        <taxon>Actinomycetota</taxon>
        <taxon>Actinomycetes</taxon>
        <taxon>Kitasatosporales</taxon>
        <taxon>Streptomycetaceae</taxon>
        <taxon>Streptomyces</taxon>
    </lineage>
</organism>
<dbReference type="EMBL" id="FMZK01000001">
    <property type="protein sequence ID" value="SDC25537.1"/>
    <property type="molecule type" value="Genomic_DNA"/>
</dbReference>
<dbReference type="AlphaFoldDB" id="A0A1G6K3M4"/>
<dbReference type="GO" id="GO:0016740">
    <property type="term" value="F:transferase activity"/>
    <property type="evidence" value="ECO:0007669"/>
    <property type="project" value="UniProtKB-KW"/>
</dbReference>
<dbReference type="RefSeq" id="WP_074993567.1">
    <property type="nucleotide sequence ID" value="NZ_FMZK01000001.1"/>
</dbReference>
<dbReference type="InterPro" id="IPR003673">
    <property type="entry name" value="CoA-Trfase_fam_III"/>
</dbReference>
<keyword evidence="2 3" id="KW-0808">Transferase</keyword>
<accession>A0A1G6K3M4</accession>
<dbReference type="Gene3D" id="3.40.50.10540">
    <property type="entry name" value="Crotonobetainyl-coa:carnitine coa-transferase, domain 1"/>
    <property type="match status" value="1"/>
</dbReference>
<dbReference type="SUPFAM" id="SSF89796">
    <property type="entry name" value="CoA-transferase family III (CaiB/BaiF)"/>
    <property type="match status" value="1"/>
</dbReference>
<gene>
    <name evidence="3" type="ORF">SAMN05216505_101938</name>
</gene>
<keyword evidence="4" id="KW-1185">Reference proteome</keyword>
<reference evidence="4" key="1">
    <citation type="submission" date="2016-10" db="EMBL/GenBank/DDBJ databases">
        <authorList>
            <person name="Varghese N."/>
            <person name="Submissions S."/>
        </authorList>
    </citation>
    <scope>NUCLEOTIDE SEQUENCE [LARGE SCALE GENOMIC DNA]</scope>
    <source>
        <strain evidence="4">CGMCC 4.3504</strain>
    </source>
</reference>
<sequence length="409" mass="43194">MTRPATPAAPAPSAPAPALAGLRVLDLATLFAGPLAATLLGDFGAEVVKVEHPRRPDPSRGHGPSKNGVGLWWKVLGRNKRTITLDLSTRGGRATLLRLAGTADVIIENFRPGTLEKWDLGWPELSAVNPRLVLARVTGFGQFGPYAHRPGFGTLAEAMSGFAAITGEPDAPPTLPPFGLADSIAGLATAYAVLTALAGRESTGEGQVVDMALIEPILTALGPQPTWYDQLGHVQPRTGNRSQNNAPRGTYRTADGTWVAVSTSAQSVAERVMRLVGRPELVDEPWFATGAGRAEHADALDEAVGGWIARRTRADVLAAFEKAEAAAAPVQDVRDVMADPQYRALDTITTVDDPELGPLRMQNVLFRLSHTPGAIRWAGRPHGADTDEVLTALGLTPAELTALRAEGAL</sequence>
<dbReference type="InterPro" id="IPR050509">
    <property type="entry name" value="CoA-transferase_III"/>
</dbReference>
<dbReference type="Proteomes" id="UP000182100">
    <property type="component" value="Unassembled WGS sequence"/>
</dbReference>
<dbReference type="Pfam" id="PF02515">
    <property type="entry name" value="CoA_transf_3"/>
    <property type="match status" value="1"/>
</dbReference>
<dbReference type="InterPro" id="IPR044855">
    <property type="entry name" value="CoA-Trfase_III_dom3_sf"/>
</dbReference>
<evidence type="ECO:0000256" key="1">
    <source>
        <dbReference type="ARBA" id="ARBA00008383"/>
    </source>
</evidence>